<dbReference type="PANTHER" id="PTHR33990">
    <property type="entry name" value="PROTEIN YJDN-RELATED"/>
    <property type="match status" value="1"/>
</dbReference>
<name>A0A2N7TKZ2_9GAMM</name>
<accession>A0A2N7TKZ2</accession>
<dbReference type="EMBL" id="PNRE01000059">
    <property type="protein sequence ID" value="PMR68851.1"/>
    <property type="molecule type" value="Genomic_DNA"/>
</dbReference>
<comment type="caution">
    <text evidence="2">The sequence shown here is derived from an EMBL/GenBank/DDBJ whole genome shotgun (WGS) entry which is preliminary data.</text>
</comment>
<evidence type="ECO:0000313" key="2">
    <source>
        <dbReference type="EMBL" id="PMR68851.1"/>
    </source>
</evidence>
<feature type="domain" description="Glyoxalase/fosfomycin resistance/dioxygenase" evidence="1">
    <location>
        <begin position="3"/>
        <end position="135"/>
    </location>
</feature>
<evidence type="ECO:0000313" key="3">
    <source>
        <dbReference type="Proteomes" id="UP000235346"/>
    </source>
</evidence>
<dbReference type="InterPro" id="IPR029068">
    <property type="entry name" value="Glyas_Bleomycin-R_OHBP_Dase"/>
</dbReference>
<dbReference type="InterPro" id="IPR028973">
    <property type="entry name" value="PhnB-like"/>
</dbReference>
<protein>
    <submittedName>
        <fullName evidence="2">VOC family protein</fullName>
    </submittedName>
</protein>
<evidence type="ECO:0000259" key="1">
    <source>
        <dbReference type="Pfam" id="PF00903"/>
    </source>
</evidence>
<organism evidence="2 3">
    <name type="scientific">Halomonas heilongjiangensis</name>
    <dbReference type="NCBI Taxonomy" id="1387883"/>
    <lineage>
        <taxon>Bacteria</taxon>
        <taxon>Pseudomonadati</taxon>
        <taxon>Pseudomonadota</taxon>
        <taxon>Gammaproteobacteria</taxon>
        <taxon>Oceanospirillales</taxon>
        <taxon>Halomonadaceae</taxon>
        <taxon>Halomonas</taxon>
    </lineage>
</organism>
<dbReference type="AlphaFoldDB" id="A0A2N7TKZ2"/>
<dbReference type="CDD" id="cd06588">
    <property type="entry name" value="PhnB_like"/>
    <property type="match status" value="1"/>
</dbReference>
<dbReference type="SUPFAM" id="SSF54593">
    <property type="entry name" value="Glyoxalase/Bleomycin resistance protein/Dihydroxybiphenyl dioxygenase"/>
    <property type="match status" value="1"/>
</dbReference>
<keyword evidence="3" id="KW-1185">Reference proteome</keyword>
<dbReference type="RefSeq" id="WP_102628372.1">
    <property type="nucleotide sequence ID" value="NZ_PDOH01000001.1"/>
</dbReference>
<gene>
    <name evidence="2" type="ORF">C1H66_13365</name>
</gene>
<dbReference type="Proteomes" id="UP000235346">
    <property type="component" value="Unassembled WGS sequence"/>
</dbReference>
<dbReference type="InterPro" id="IPR004360">
    <property type="entry name" value="Glyas_Fos-R_dOase_dom"/>
</dbReference>
<reference evidence="2 3" key="1">
    <citation type="submission" date="2018-01" db="EMBL/GenBank/DDBJ databases">
        <title>Halomonas endophytica sp. nov., isolated from storage liquid in the stems of Populus euphratica.</title>
        <authorList>
            <person name="Chen C."/>
        </authorList>
    </citation>
    <scope>NUCLEOTIDE SEQUENCE [LARGE SCALE GENOMIC DNA]</scope>
    <source>
        <strain evidence="2 3">DSM 26881</strain>
    </source>
</reference>
<dbReference type="OrthoDB" id="9795306at2"/>
<dbReference type="PANTHER" id="PTHR33990:SF1">
    <property type="entry name" value="PROTEIN YJDN"/>
    <property type="match status" value="1"/>
</dbReference>
<dbReference type="Pfam" id="PF00903">
    <property type="entry name" value="Glyoxalase"/>
    <property type="match status" value="1"/>
</dbReference>
<dbReference type="Gene3D" id="3.10.180.10">
    <property type="entry name" value="2,3-Dihydroxybiphenyl 1,2-Dioxygenase, domain 1"/>
    <property type="match status" value="1"/>
</dbReference>
<proteinExistence type="predicted"/>
<sequence>MLLNTYLIFNGDCRAAFEFYQRCLGGEIAALHPYSEAPEECAQDVPPEHLDKIMHARLEVDGQVLMGSDTTPACPAPYEGIKGAHVSISVDTPEEAERIFPALADNGSVVMPLEETFWALRFGMLVDRFGVSWMINCERQQAPS</sequence>